<dbReference type="GO" id="GO:0036064">
    <property type="term" value="C:ciliary basal body"/>
    <property type="evidence" value="ECO:0007669"/>
    <property type="project" value="TreeGrafter"/>
</dbReference>
<dbReference type="PANTHER" id="PTHR14917">
    <property type="entry name" value="SPERMATOGENESIS-ASSOCIATED PROTEIN 7"/>
    <property type="match status" value="1"/>
</dbReference>
<name>A0A9W9YKK0_9CNID</name>
<evidence type="ECO:0000256" key="1">
    <source>
        <dbReference type="SAM" id="MobiDB-lite"/>
    </source>
</evidence>
<dbReference type="GO" id="GO:0000226">
    <property type="term" value="P:microtubule cytoskeleton organization"/>
    <property type="evidence" value="ECO:0007669"/>
    <property type="project" value="TreeGrafter"/>
</dbReference>
<dbReference type="OrthoDB" id="6263678at2759"/>
<dbReference type="AlphaFoldDB" id="A0A9W9YKK0"/>
<reference evidence="2" key="1">
    <citation type="submission" date="2023-01" db="EMBL/GenBank/DDBJ databases">
        <title>Genome assembly of the deep-sea coral Lophelia pertusa.</title>
        <authorList>
            <person name="Herrera S."/>
            <person name="Cordes E."/>
        </authorList>
    </citation>
    <scope>NUCLEOTIDE SEQUENCE</scope>
    <source>
        <strain evidence="2">USNM1676648</strain>
        <tissue evidence="2">Polyp</tissue>
    </source>
</reference>
<proteinExistence type="predicted"/>
<comment type="caution">
    <text evidence="2">The sequence shown here is derived from an EMBL/GenBank/DDBJ whole genome shotgun (WGS) entry which is preliminary data.</text>
</comment>
<dbReference type="Pfam" id="PF15244">
    <property type="entry name" value="HSD3"/>
    <property type="match status" value="1"/>
</dbReference>
<feature type="region of interest" description="Disordered" evidence="1">
    <location>
        <begin position="201"/>
        <end position="346"/>
    </location>
</feature>
<feature type="compositionally biased region" description="Polar residues" evidence="1">
    <location>
        <begin position="209"/>
        <end position="263"/>
    </location>
</feature>
<protein>
    <submittedName>
        <fullName evidence="2">Spermatogenesis-associated protein 7</fullName>
    </submittedName>
</protein>
<dbReference type="Proteomes" id="UP001163046">
    <property type="component" value="Unassembled WGS sequence"/>
</dbReference>
<sequence length="497" mass="56900">MAVALRLPAIQSQAPLAREYPKVWEHRKDLSHWAKKDVPSLKLAGQLDTDHWAKLKGKHVDFVNRVSYGEPLTGRSQNAPALSSAFQTYYYDQSKHREDLLKKTYTMYYQGKPLEKESSTRVLPAPTKLQTRPQVQRRPSVYNQRAKEGFKFWLERDPMVKRISLLAPTAMSYMGQDFIANHMKSHYRRIMSAKVRDQKKRAALESRAGTPSSLRTRSPSVEFLSSSHNEATSPLNSTRNWQSPGRRQATGTPIQRSLSTQSLDRYYPPAVPSPSPRDITAQDQSAPESARLLSRPPVSPITREPRQRTARRDRHQSRHGHDQRTLNPLGKSEQSTSNNLDGNVSTLLTSYGESSNVKVPLTAANSTGEERLTRIDDQNGVPHDFKNTSRSIRHDGVPRLDLTDVQYSHRGPPSIRTNDSTDFKTNVWEEEQQYLKFISDVTTDILARGIFSNRVLKQVFEMHIERRKDYLDEVRINMSRLREMIEQLKEDLGITDS</sequence>
<feature type="compositionally biased region" description="Polar residues" evidence="1">
    <location>
        <begin position="332"/>
        <end position="346"/>
    </location>
</feature>
<feature type="compositionally biased region" description="Basic residues" evidence="1">
    <location>
        <begin position="308"/>
        <end position="318"/>
    </location>
</feature>
<keyword evidence="3" id="KW-1185">Reference proteome</keyword>
<organism evidence="2 3">
    <name type="scientific">Desmophyllum pertusum</name>
    <dbReference type="NCBI Taxonomy" id="174260"/>
    <lineage>
        <taxon>Eukaryota</taxon>
        <taxon>Metazoa</taxon>
        <taxon>Cnidaria</taxon>
        <taxon>Anthozoa</taxon>
        <taxon>Hexacorallia</taxon>
        <taxon>Scleractinia</taxon>
        <taxon>Caryophylliina</taxon>
        <taxon>Caryophylliidae</taxon>
        <taxon>Desmophyllum</taxon>
    </lineage>
</organism>
<gene>
    <name evidence="2" type="primary">SPATA7</name>
    <name evidence="2" type="ORF">OS493_029070</name>
</gene>
<evidence type="ECO:0000313" key="2">
    <source>
        <dbReference type="EMBL" id="KAJ7354961.1"/>
    </source>
</evidence>
<evidence type="ECO:0000313" key="3">
    <source>
        <dbReference type="Proteomes" id="UP001163046"/>
    </source>
</evidence>
<dbReference type="PANTHER" id="PTHR14917:SF4">
    <property type="entry name" value="SPERMATOGENESIS-ASSOCIATED 7"/>
    <property type="match status" value="1"/>
</dbReference>
<dbReference type="EMBL" id="MU827330">
    <property type="protein sequence ID" value="KAJ7354961.1"/>
    <property type="molecule type" value="Genomic_DNA"/>
</dbReference>
<dbReference type="GO" id="GO:0005930">
    <property type="term" value="C:axoneme"/>
    <property type="evidence" value="ECO:0007669"/>
    <property type="project" value="TreeGrafter"/>
</dbReference>
<accession>A0A9W9YKK0</accession>
<dbReference type="InterPro" id="IPR029357">
    <property type="entry name" value="SPATA7"/>
</dbReference>